<sequence length="278" mass="28552">MTATSAERPPLDETVLTGVSPDLVPGVSIEVVDQAPSTNALVVERARAGAPEGLVVVTEHQTAGRGRLDRSWETPARSALTFSVLLRPTAPTRSWPWLPLLAGYAVDKALKAAGFDAGVKWPNDVLIGDRKVAGILVERIETGQGPCAVVGIGINVGLGADELPVPTATSLAIEADGGPVPDRTALLVDVLASLREAYDAWQAGGDLAGMRLAESYADACVTVGRQVRVELPDGSVLTGMATAIDPSGHLVVAGPDRQVAVGAGDVVHVRAADGDAAV</sequence>
<feature type="domain" description="BPL/LPL catalytic" evidence="4">
    <location>
        <begin position="9"/>
        <end position="202"/>
    </location>
</feature>
<name>A0ABR6U944_9ACTN</name>
<keyword evidence="6" id="KW-1185">Reference proteome</keyword>
<dbReference type="PANTHER" id="PTHR12835:SF5">
    <property type="entry name" value="BIOTIN--PROTEIN LIGASE"/>
    <property type="match status" value="1"/>
</dbReference>
<evidence type="ECO:0000313" key="6">
    <source>
        <dbReference type="Proteomes" id="UP000604001"/>
    </source>
</evidence>
<evidence type="ECO:0000256" key="1">
    <source>
        <dbReference type="ARBA" id="ARBA00022598"/>
    </source>
</evidence>
<dbReference type="InterPro" id="IPR004408">
    <property type="entry name" value="Biotin_CoA_COase_ligase"/>
</dbReference>
<dbReference type="RefSeq" id="WP_186346215.1">
    <property type="nucleotide sequence ID" value="NZ_BMMR01000004.1"/>
</dbReference>
<evidence type="ECO:0000313" key="5">
    <source>
        <dbReference type="EMBL" id="MBC2960962.1"/>
    </source>
</evidence>
<accession>A0ABR6U944</accession>
<dbReference type="InterPro" id="IPR004143">
    <property type="entry name" value="BPL_LPL_catalytic"/>
</dbReference>
<dbReference type="EMBL" id="JACMYC010000006">
    <property type="protein sequence ID" value="MBC2960962.1"/>
    <property type="molecule type" value="Genomic_DNA"/>
</dbReference>
<dbReference type="Pfam" id="PF02237">
    <property type="entry name" value="BPL_C"/>
    <property type="match status" value="1"/>
</dbReference>
<dbReference type="Pfam" id="PF03099">
    <property type="entry name" value="BPL_LplA_LipB"/>
    <property type="match status" value="1"/>
</dbReference>
<dbReference type="SUPFAM" id="SSF55681">
    <property type="entry name" value="Class II aaRS and biotin synthetases"/>
    <property type="match status" value="1"/>
</dbReference>
<dbReference type="InterPro" id="IPR045864">
    <property type="entry name" value="aa-tRNA-synth_II/BPL/LPL"/>
</dbReference>
<reference evidence="5 6" key="1">
    <citation type="submission" date="2020-08" db="EMBL/GenBank/DDBJ databases">
        <title>novel species in genus Nocardioides.</title>
        <authorList>
            <person name="Zhang G."/>
        </authorList>
    </citation>
    <scope>NUCLEOTIDE SEQUENCE [LARGE SCALE GENOMIC DNA]</scope>
    <source>
        <strain evidence="5 6">SC8A-24</strain>
    </source>
</reference>
<dbReference type="CDD" id="cd16442">
    <property type="entry name" value="BPL"/>
    <property type="match status" value="1"/>
</dbReference>
<protein>
    <recommendedName>
        <fullName evidence="3">biotin--[biotin carboxyl-carrier protein] ligase</fullName>
        <ecNumber evidence="3">6.3.4.15</ecNumber>
    </recommendedName>
</protein>
<keyword evidence="1 5" id="KW-0436">Ligase</keyword>
<comment type="caution">
    <text evidence="5">The sequence shown here is derived from an EMBL/GenBank/DDBJ whole genome shotgun (WGS) entry which is preliminary data.</text>
</comment>
<dbReference type="Gene3D" id="3.30.930.10">
    <property type="entry name" value="Bira Bifunctional Protein, Domain 2"/>
    <property type="match status" value="1"/>
</dbReference>
<dbReference type="GO" id="GO:0004077">
    <property type="term" value="F:biotin--[biotin carboxyl-carrier protein] ligase activity"/>
    <property type="evidence" value="ECO:0007669"/>
    <property type="project" value="UniProtKB-EC"/>
</dbReference>
<organism evidence="5 6">
    <name type="scientific">Nocardioides deserti</name>
    <dbReference type="NCBI Taxonomy" id="1588644"/>
    <lineage>
        <taxon>Bacteria</taxon>
        <taxon>Bacillati</taxon>
        <taxon>Actinomycetota</taxon>
        <taxon>Actinomycetes</taxon>
        <taxon>Propionibacteriales</taxon>
        <taxon>Nocardioidaceae</taxon>
        <taxon>Nocardioides</taxon>
    </lineage>
</organism>
<evidence type="ECO:0000256" key="2">
    <source>
        <dbReference type="ARBA" id="ARBA00023267"/>
    </source>
</evidence>
<dbReference type="EC" id="6.3.4.15" evidence="3"/>
<dbReference type="Gene3D" id="2.30.30.100">
    <property type="match status" value="1"/>
</dbReference>
<keyword evidence="2" id="KW-0092">Biotin</keyword>
<dbReference type="PROSITE" id="PS51733">
    <property type="entry name" value="BPL_LPL_CATALYTIC"/>
    <property type="match status" value="1"/>
</dbReference>
<dbReference type="InterPro" id="IPR003142">
    <property type="entry name" value="BPL_C"/>
</dbReference>
<proteinExistence type="predicted"/>
<gene>
    <name evidence="5" type="ORF">H7344_11725</name>
</gene>
<dbReference type="Proteomes" id="UP000604001">
    <property type="component" value="Unassembled WGS sequence"/>
</dbReference>
<dbReference type="NCBIfam" id="TIGR00121">
    <property type="entry name" value="birA_ligase"/>
    <property type="match status" value="1"/>
</dbReference>
<evidence type="ECO:0000259" key="4">
    <source>
        <dbReference type="PROSITE" id="PS51733"/>
    </source>
</evidence>
<dbReference type="PANTHER" id="PTHR12835">
    <property type="entry name" value="BIOTIN PROTEIN LIGASE"/>
    <property type="match status" value="1"/>
</dbReference>
<evidence type="ECO:0000256" key="3">
    <source>
        <dbReference type="ARBA" id="ARBA00024227"/>
    </source>
</evidence>